<keyword evidence="4 6" id="KW-0831">Ubiquinone biosynthesis</keyword>
<keyword evidence="1 6" id="KW-0474">Menaquinone biosynthesis</keyword>
<evidence type="ECO:0000256" key="6">
    <source>
        <dbReference type="HAMAP-Rule" id="MF_01813"/>
    </source>
</evidence>
<gene>
    <name evidence="6 7" type="primary">ubiE</name>
    <name evidence="7" type="ORF">ACFODT_15605</name>
</gene>
<name>A0ABV7CEB8_9VIBR</name>
<dbReference type="Proteomes" id="UP001595384">
    <property type="component" value="Unassembled WGS sequence"/>
</dbReference>
<proteinExistence type="inferred from homology"/>
<dbReference type="NCBIfam" id="NF001244">
    <property type="entry name" value="PRK00216.1-5"/>
    <property type="match status" value="1"/>
</dbReference>
<dbReference type="CDD" id="cd02440">
    <property type="entry name" value="AdoMet_MTases"/>
    <property type="match status" value="1"/>
</dbReference>
<dbReference type="Gene3D" id="3.40.50.150">
    <property type="entry name" value="Vaccinia Virus protein VP39"/>
    <property type="match status" value="1"/>
</dbReference>
<dbReference type="InterPro" id="IPR023576">
    <property type="entry name" value="UbiE/COQ5_MeTrFase_CS"/>
</dbReference>
<dbReference type="PROSITE" id="PS01183">
    <property type="entry name" value="UBIE_1"/>
    <property type="match status" value="1"/>
</dbReference>
<keyword evidence="2 6" id="KW-0489">Methyltransferase</keyword>
<comment type="function">
    <text evidence="6">Methyltransferase required for the conversion of demethylmenaquinol (DMKH2) to menaquinol (MKH2) and the conversion of 2-polyprenyl-6-methoxy-1,4-benzoquinol (DDMQH2) to 2-polyprenyl-3-methyl-6-methoxy-1,4-benzoquinol (DMQH2).</text>
</comment>
<dbReference type="EC" id="2.1.1.201" evidence="6"/>
<dbReference type="PANTHER" id="PTHR43591">
    <property type="entry name" value="METHYLTRANSFERASE"/>
    <property type="match status" value="1"/>
</dbReference>
<comment type="catalytic activity">
    <reaction evidence="6">
        <text>a 2-demethylmenaquinol + S-adenosyl-L-methionine = a menaquinol + S-adenosyl-L-homocysteine + H(+)</text>
        <dbReference type="Rhea" id="RHEA:42640"/>
        <dbReference type="Rhea" id="RHEA-COMP:9539"/>
        <dbReference type="Rhea" id="RHEA-COMP:9563"/>
        <dbReference type="ChEBI" id="CHEBI:15378"/>
        <dbReference type="ChEBI" id="CHEBI:18151"/>
        <dbReference type="ChEBI" id="CHEBI:55437"/>
        <dbReference type="ChEBI" id="CHEBI:57856"/>
        <dbReference type="ChEBI" id="CHEBI:59789"/>
        <dbReference type="EC" id="2.1.1.163"/>
    </reaction>
</comment>
<comment type="caution">
    <text evidence="7">The sequence shown here is derived from an EMBL/GenBank/DDBJ whole genome shotgun (WGS) entry which is preliminary data.</text>
</comment>
<dbReference type="EC" id="2.1.1.163" evidence="6"/>
<dbReference type="InterPro" id="IPR004033">
    <property type="entry name" value="UbiE/COQ5_MeTrFase"/>
</dbReference>
<evidence type="ECO:0000256" key="4">
    <source>
        <dbReference type="ARBA" id="ARBA00022688"/>
    </source>
</evidence>
<organism evidence="7 8">
    <name type="scientific">Vibrio zhugei</name>
    <dbReference type="NCBI Taxonomy" id="2479546"/>
    <lineage>
        <taxon>Bacteria</taxon>
        <taxon>Pseudomonadati</taxon>
        <taxon>Pseudomonadota</taxon>
        <taxon>Gammaproteobacteria</taxon>
        <taxon>Vibrionales</taxon>
        <taxon>Vibrionaceae</taxon>
        <taxon>Vibrio</taxon>
    </lineage>
</organism>
<dbReference type="NCBIfam" id="TIGR01934">
    <property type="entry name" value="MenG_MenH_UbiE"/>
    <property type="match status" value="1"/>
</dbReference>
<dbReference type="GO" id="GO:0032259">
    <property type="term" value="P:methylation"/>
    <property type="evidence" value="ECO:0007669"/>
    <property type="project" value="UniProtKB-KW"/>
</dbReference>
<accession>A0ABV7CEB8</accession>
<protein>
    <recommendedName>
        <fullName evidence="6">Ubiquinone/menaquinone biosynthesis C-methyltransferase UbiE</fullName>
        <ecNumber evidence="6">2.1.1.163</ecNumber>
        <ecNumber evidence="6">2.1.1.201</ecNumber>
    </recommendedName>
    <alternativeName>
        <fullName evidence="6">2-methoxy-6-polyprenyl-1,4-benzoquinol methylase</fullName>
    </alternativeName>
    <alternativeName>
        <fullName evidence="6">Demethylmenaquinone methyltransferase</fullName>
    </alternativeName>
</protein>
<dbReference type="GO" id="GO:0008425">
    <property type="term" value="F:2-methoxy-6-polyprenyl-1,4-benzoquinol methyltransferase activity"/>
    <property type="evidence" value="ECO:0007669"/>
    <property type="project" value="UniProtKB-EC"/>
</dbReference>
<dbReference type="NCBIfam" id="NF001240">
    <property type="entry name" value="PRK00216.1-1"/>
    <property type="match status" value="1"/>
</dbReference>
<dbReference type="PROSITE" id="PS01184">
    <property type="entry name" value="UBIE_2"/>
    <property type="match status" value="1"/>
</dbReference>
<evidence type="ECO:0000256" key="2">
    <source>
        <dbReference type="ARBA" id="ARBA00022603"/>
    </source>
</evidence>
<dbReference type="EMBL" id="JBHRSE010000110">
    <property type="protein sequence ID" value="MFC3025230.1"/>
    <property type="molecule type" value="Genomic_DNA"/>
</dbReference>
<dbReference type="HAMAP" id="MF_01813">
    <property type="entry name" value="MenG_UbiE_methyltr"/>
    <property type="match status" value="1"/>
</dbReference>
<comment type="similarity">
    <text evidence="6">Belongs to the class I-like SAM-binding methyltransferase superfamily. MenG/UbiE family.</text>
</comment>
<keyword evidence="5 6" id="KW-0949">S-adenosyl-L-methionine</keyword>
<feature type="binding site" evidence="6">
    <location>
        <position position="148"/>
    </location>
    <ligand>
        <name>S-adenosyl-L-methionine</name>
        <dbReference type="ChEBI" id="CHEBI:59789"/>
    </ligand>
</feature>
<dbReference type="GO" id="GO:0043770">
    <property type="term" value="F:demethylmenaquinone methyltransferase activity"/>
    <property type="evidence" value="ECO:0007669"/>
    <property type="project" value="UniProtKB-EC"/>
</dbReference>
<keyword evidence="3 6" id="KW-0808">Transferase</keyword>
<sequence>MTDNRVESNLEENQDTTHFGFQTVKTTDKANKVAEVFTSVATKYDIMNDLMSVGIHRLWKRFTIDCAGARPGQKILDLGGGTGDLTAKFSRIVGDDGRVVLADINNSMLNVGRDKLRDNGIVDNVHYVQANAEELPFPDDYFDCITISFCLRNVTDKDKAIRSMFRVLKPGGRLLILEFSKPLLQPLSKVYDAYSFHVLPRIGQLIANDADSYRYLAESIRMHPDQETLKGMMETAGFEQAQYFNLTGGIVALHRGYKF</sequence>
<feature type="binding site" evidence="6">
    <location>
        <position position="103"/>
    </location>
    <ligand>
        <name>S-adenosyl-L-methionine</name>
        <dbReference type="ChEBI" id="CHEBI:59789"/>
    </ligand>
</feature>
<evidence type="ECO:0000313" key="7">
    <source>
        <dbReference type="EMBL" id="MFC3025230.1"/>
    </source>
</evidence>
<dbReference type="InterPro" id="IPR029063">
    <property type="entry name" value="SAM-dependent_MTases_sf"/>
</dbReference>
<dbReference type="PROSITE" id="PS51608">
    <property type="entry name" value="SAM_MT_UBIE"/>
    <property type="match status" value="1"/>
</dbReference>
<reference evidence="8" key="1">
    <citation type="journal article" date="2019" name="Int. J. Syst. Evol. Microbiol.">
        <title>The Global Catalogue of Microorganisms (GCM) 10K type strain sequencing project: providing services to taxonomists for standard genome sequencing and annotation.</title>
        <authorList>
            <consortium name="The Broad Institute Genomics Platform"/>
            <consortium name="The Broad Institute Genome Sequencing Center for Infectious Disease"/>
            <person name="Wu L."/>
            <person name="Ma J."/>
        </authorList>
    </citation>
    <scope>NUCLEOTIDE SEQUENCE [LARGE SCALE GENOMIC DNA]</scope>
    <source>
        <strain evidence="8">KCTC 62784</strain>
    </source>
</reference>
<dbReference type="Pfam" id="PF01209">
    <property type="entry name" value="Ubie_methyltran"/>
    <property type="match status" value="1"/>
</dbReference>
<feature type="binding site" evidence="6">
    <location>
        <begin position="131"/>
        <end position="132"/>
    </location>
    <ligand>
        <name>S-adenosyl-L-methionine</name>
        <dbReference type="ChEBI" id="CHEBI:59789"/>
    </ligand>
</feature>
<dbReference type="PANTHER" id="PTHR43591:SF24">
    <property type="entry name" value="2-METHOXY-6-POLYPRENYL-1,4-BENZOQUINOL METHYLASE, MITOCHONDRIAL"/>
    <property type="match status" value="1"/>
</dbReference>
<dbReference type="SUPFAM" id="SSF53335">
    <property type="entry name" value="S-adenosyl-L-methionine-dependent methyltransferases"/>
    <property type="match status" value="1"/>
</dbReference>
<evidence type="ECO:0000256" key="1">
    <source>
        <dbReference type="ARBA" id="ARBA00022428"/>
    </source>
</evidence>
<evidence type="ECO:0000256" key="3">
    <source>
        <dbReference type="ARBA" id="ARBA00022679"/>
    </source>
</evidence>
<keyword evidence="8" id="KW-1185">Reference proteome</keyword>
<comment type="pathway">
    <text evidence="6">Cofactor biosynthesis; ubiquinone biosynthesis.</text>
</comment>
<dbReference type="RefSeq" id="WP_123017201.1">
    <property type="nucleotide sequence ID" value="NZ_AP024911.1"/>
</dbReference>
<comment type="catalytic activity">
    <reaction evidence="6">
        <text>a 2-methoxy-6-(all-trans-polyprenyl)benzene-1,4-diol + S-adenosyl-L-methionine = a 5-methoxy-2-methyl-3-(all-trans-polyprenyl)benzene-1,4-diol + S-adenosyl-L-homocysteine + H(+)</text>
        <dbReference type="Rhea" id="RHEA:28286"/>
        <dbReference type="Rhea" id="RHEA-COMP:10858"/>
        <dbReference type="Rhea" id="RHEA-COMP:10859"/>
        <dbReference type="ChEBI" id="CHEBI:15378"/>
        <dbReference type="ChEBI" id="CHEBI:57856"/>
        <dbReference type="ChEBI" id="CHEBI:59789"/>
        <dbReference type="ChEBI" id="CHEBI:84166"/>
        <dbReference type="ChEBI" id="CHEBI:84167"/>
        <dbReference type="EC" id="2.1.1.201"/>
    </reaction>
</comment>
<evidence type="ECO:0000313" key="8">
    <source>
        <dbReference type="Proteomes" id="UP001595384"/>
    </source>
</evidence>
<comment type="pathway">
    <text evidence="6">Quinol/quinone metabolism; menaquinone biosynthesis; menaquinol from 1,4-dihydroxy-2-naphthoate: step 2/2.</text>
</comment>
<evidence type="ECO:0000256" key="5">
    <source>
        <dbReference type="ARBA" id="ARBA00022691"/>
    </source>
</evidence>
<feature type="binding site" evidence="6">
    <location>
        <position position="82"/>
    </location>
    <ligand>
        <name>S-adenosyl-L-methionine</name>
        <dbReference type="ChEBI" id="CHEBI:59789"/>
    </ligand>
</feature>